<comment type="caution">
    <text evidence="2">The sequence shown here is derived from an EMBL/GenBank/DDBJ whole genome shotgun (WGS) entry which is preliminary data.</text>
</comment>
<evidence type="ECO:0000256" key="1">
    <source>
        <dbReference type="SAM" id="MobiDB-lite"/>
    </source>
</evidence>
<reference evidence="2" key="2">
    <citation type="journal article" date="2023" name="IMA Fungus">
        <title>Comparative genomic study of the Penicillium genus elucidates a diverse pangenome and 15 lateral gene transfer events.</title>
        <authorList>
            <person name="Petersen C."/>
            <person name="Sorensen T."/>
            <person name="Nielsen M.R."/>
            <person name="Sondergaard T.E."/>
            <person name="Sorensen J.L."/>
            <person name="Fitzpatrick D.A."/>
            <person name="Frisvad J.C."/>
            <person name="Nielsen K.L."/>
        </authorList>
    </citation>
    <scope>NUCLEOTIDE SEQUENCE</scope>
    <source>
        <strain evidence="2">IBT 22155</strain>
    </source>
</reference>
<sequence length="85" mass="9182">MVSYFAHASPPYNALWTIQQQHYGQTPGPSRGGDDKAGVGEVRDYRRGGGEAGGKGLPRKDILDKELEAVGVARHEKHVLSLLAL</sequence>
<gene>
    <name evidence="2" type="ORF">N7515_002193</name>
</gene>
<protein>
    <submittedName>
        <fullName evidence="2">Uncharacterized protein</fullName>
    </submittedName>
</protein>
<evidence type="ECO:0000313" key="3">
    <source>
        <dbReference type="Proteomes" id="UP001149079"/>
    </source>
</evidence>
<dbReference type="EMBL" id="JAPQKL010000002">
    <property type="protein sequence ID" value="KAJ5143406.1"/>
    <property type="molecule type" value="Genomic_DNA"/>
</dbReference>
<dbReference type="Proteomes" id="UP001149079">
    <property type="component" value="Unassembled WGS sequence"/>
</dbReference>
<accession>A0A9W9HCZ9</accession>
<proteinExistence type="predicted"/>
<evidence type="ECO:0000313" key="2">
    <source>
        <dbReference type="EMBL" id="KAJ5143406.1"/>
    </source>
</evidence>
<reference evidence="2" key="1">
    <citation type="submission" date="2022-11" db="EMBL/GenBank/DDBJ databases">
        <authorList>
            <person name="Petersen C."/>
        </authorList>
    </citation>
    <scope>NUCLEOTIDE SEQUENCE</scope>
    <source>
        <strain evidence="2">IBT 22155</strain>
    </source>
</reference>
<name>A0A9W9HCZ9_9EURO</name>
<dbReference type="GeneID" id="81402107"/>
<dbReference type="RefSeq" id="XP_056525050.1">
    <property type="nucleotide sequence ID" value="XM_056662937.1"/>
</dbReference>
<dbReference type="AlphaFoldDB" id="A0A9W9HCZ9"/>
<feature type="compositionally biased region" description="Basic and acidic residues" evidence="1">
    <location>
        <begin position="32"/>
        <end position="49"/>
    </location>
</feature>
<feature type="region of interest" description="Disordered" evidence="1">
    <location>
        <begin position="22"/>
        <end position="58"/>
    </location>
</feature>
<keyword evidence="3" id="KW-1185">Reference proteome</keyword>
<organism evidence="2 3">
    <name type="scientific">Penicillium bovifimosum</name>
    <dbReference type="NCBI Taxonomy" id="126998"/>
    <lineage>
        <taxon>Eukaryota</taxon>
        <taxon>Fungi</taxon>
        <taxon>Dikarya</taxon>
        <taxon>Ascomycota</taxon>
        <taxon>Pezizomycotina</taxon>
        <taxon>Eurotiomycetes</taxon>
        <taxon>Eurotiomycetidae</taxon>
        <taxon>Eurotiales</taxon>
        <taxon>Aspergillaceae</taxon>
        <taxon>Penicillium</taxon>
    </lineage>
</organism>